<evidence type="ECO:0000313" key="7">
    <source>
        <dbReference type="Proteomes" id="UP001620626"/>
    </source>
</evidence>
<evidence type="ECO:0000256" key="1">
    <source>
        <dbReference type="ARBA" id="ARBA00004240"/>
    </source>
</evidence>
<dbReference type="EC" id="3.2.1.-" evidence="5"/>
<accession>A0ABD2KSF0</accession>
<dbReference type="SUPFAM" id="SSF48225">
    <property type="entry name" value="Seven-hairpin glycosidases"/>
    <property type="match status" value="1"/>
</dbReference>
<organism evidence="6 7">
    <name type="scientific">Heterodera trifolii</name>
    <dbReference type="NCBI Taxonomy" id="157864"/>
    <lineage>
        <taxon>Eukaryota</taxon>
        <taxon>Metazoa</taxon>
        <taxon>Ecdysozoa</taxon>
        <taxon>Nematoda</taxon>
        <taxon>Chromadorea</taxon>
        <taxon>Rhabditida</taxon>
        <taxon>Tylenchina</taxon>
        <taxon>Tylenchomorpha</taxon>
        <taxon>Tylenchoidea</taxon>
        <taxon>Heteroderidae</taxon>
        <taxon>Heteroderinae</taxon>
        <taxon>Heterodera</taxon>
    </lineage>
</organism>
<dbReference type="InterPro" id="IPR001382">
    <property type="entry name" value="Glyco_hydro_47"/>
</dbReference>
<keyword evidence="5" id="KW-0326">Glycosidase</keyword>
<keyword evidence="3" id="KW-0256">Endoplasmic reticulum</keyword>
<dbReference type="GO" id="GO:0016798">
    <property type="term" value="F:hydrolase activity, acting on glycosyl bonds"/>
    <property type="evidence" value="ECO:0007669"/>
    <property type="project" value="UniProtKB-KW"/>
</dbReference>
<dbReference type="PRINTS" id="PR00747">
    <property type="entry name" value="GLYHDRLASE47"/>
</dbReference>
<dbReference type="InterPro" id="IPR036026">
    <property type="entry name" value="Seven-hairpin_glycosidases"/>
</dbReference>
<keyword evidence="7" id="KW-1185">Reference proteome</keyword>
<proteinExistence type="inferred from homology"/>
<evidence type="ECO:0000313" key="6">
    <source>
        <dbReference type="EMBL" id="KAL3105642.1"/>
    </source>
</evidence>
<dbReference type="InterPro" id="IPR044674">
    <property type="entry name" value="EDEM1/2/3"/>
</dbReference>
<keyword evidence="4" id="KW-0325">Glycoprotein</keyword>
<dbReference type="Pfam" id="PF01532">
    <property type="entry name" value="Glyco_hydro_47"/>
    <property type="match status" value="1"/>
</dbReference>
<dbReference type="GO" id="GO:0005783">
    <property type="term" value="C:endoplasmic reticulum"/>
    <property type="evidence" value="ECO:0007669"/>
    <property type="project" value="UniProtKB-SubCell"/>
</dbReference>
<evidence type="ECO:0000256" key="4">
    <source>
        <dbReference type="ARBA" id="ARBA00023180"/>
    </source>
</evidence>
<comment type="subcellular location">
    <subcellularLocation>
        <location evidence="1">Endoplasmic reticulum</location>
    </subcellularLocation>
</comment>
<comment type="caution">
    <text evidence="6">The sequence shown here is derived from an EMBL/GenBank/DDBJ whole genome shotgun (WGS) entry which is preliminary data.</text>
</comment>
<dbReference type="Gene3D" id="1.50.10.10">
    <property type="match status" value="1"/>
</dbReference>
<evidence type="ECO:0000256" key="3">
    <source>
        <dbReference type="ARBA" id="ARBA00022824"/>
    </source>
</evidence>
<reference evidence="6 7" key="1">
    <citation type="submission" date="2024-10" db="EMBL/GenBank/DDBJ databases">
        <authorList>
            <person name="Kim D."/>
        </authorList>
    </citation>
    <scope>NUCLEOTIDE SEQUENCE [LARGE SCALE GENOMIC DNA]</scope>
    <source>
        <strain evidence="6">BH-2024</strain>
    </source>
</reference>
<sequence length="141" mass="15792">MDELDPIHCIGRGPDYENPANWNINDIDSLNTLVVMRNKTMFHNAVNFIIDTVSFDKNVTVQVFEVTIRVIGSWLSAHLILTNENPFHGDFSMPTYNGELLELAHDMANRLLPAFEGTETGLPFPRVNLLHGVLPGTSNES</sequence>
<evidence type="ECO:0000256" key="5">
    <source>
        <dbReference type="RuleBase" id="RU361193"/>
    </source>
</evidence>
<evidence type="ECO:0000256" key="2">
    <source>
        <dbReference type="ARBA" id="ARBA00007658"/>
    </source>
</evidence>
<protein>
    <recommendedName>
        <fullName evidence="5">alpha-1,2-Mannosidase</fullName>
        <ecNumber evidence="5">3.2.1.-</ecNumber>
    </recommendedName>
</protein>
<dbReference type="Proteomes" id="UP001620626">
    <property type="component" value="Unassembled WGS sequence"/>
</dbReference>
<keyword evidence="5" id="KW-0378">Hydrolase</keyword>
<dbReference type="PANTHER" id="PTHR45679">
    <property type="entry name" value="ER DEGRADATION-ENHANCING ALPHA-MANNOSIDASE-LIKE PROTEIN 2"/>
    <property type="match status" value="1"/>
</dbReference>
<dbReference type="AlphaFoldDB" id="A0ABD2KSF0"/>
<gene>
    <name evidence="6" type="ORF">niasHT_029058</name>
</gene>
<dbReference type="InterPro" id="IPR012341">
    <property type="entry name" value="6hp_glycosidase-like_sf"/>
</dbReference>
<dbReference type="EMBL" id="JBICBT010000680">
    <property type="protein sequence ID" value="KAL3105642.1"/>
    <property type="molecule type" value="Genomic_DNA"/>
</dbReference>
<name>A0ABD2KSF0_9BILA</name>
<dbReference type="PANTHER" id="PTHR45679:SF5">
    <property type="entry name" value="ER DEGRADATION-ENHANCING ALPHA-MANNOSIDASE-LIKE PROTEIN 1"/>
    <property type="match status" value="1"/>
</dbReference>
<comment type="similarity">
    <text evidence="2 5">Belongs to the glycosyl hydrolase 47 family.</text>
</comment>